<sequence length="147" mass="14810">MSAPTVTPVDPTAVRAAAQAALENRLVHIDTIVAAQNTRAETTENVRAAQQADADAAAAEEAAFRAAVAGGWSVAELRRAGLAVPDAVARPGAKRTGRSAPTGRRGRRAAAATVDTDSPAVDTASNDRTGSAGDTGSRTDGGAEVHQ</sequence>
<evidence type="ECO:0000256" key="1">
    <source>
        <dbReference type="SAM" id="MobiDB-lite"/>
    </source>
</evidence>
<feature type="region of interest" description="Disordered" evidence="1">
    <location>
        <begin position="86"/>
        <end position="147"/>
    </location>
</feature>
<dbReference type="AlphaFoldDB" id="A0A1I0SZV5"/>
<feature type="compositionally biased region" description="Polar residues" evidence="1">
    <location>
        <begin position="123"/>
        <end position="138"/>
    </location>
</feature>
<dbReference type="GeneID" id="85485049"/>
<accession>A0A1I0SZV5</accession>
<name>A0A1I0SZV5_9NOCA</name>
<feature type="compositionally biased region" description="Low complexity" evidence="1">
    <location>
        <begin position="98"/>
        <end position="113"/>
    </location>
</feature>
<reference evidence="2 3" key="1">
    <citation type="submission" date="2016-10" db="EMBL/GenBank/DDBJ databases">
        <authorList>
            <person name="de Groot N.N."/>
        </authorList>
    </citation>
    <scope>NUCLEOTIDE SEQUENCE [LARGE SCALE GENOMIC DNA]</scope>
    <source>
        <strain evidence="2 3">DSM 44908</strain>
    </source>
</reference>
<evidence type="ECO:0000313" key="3">
    <source>
        <dbReference type="Proteomes" id="UP000182054"/>
    </source>
</evidence>
<protein>
    <submittedName>
        <fullName evidence="2">Uncharacterized protein</fullName>
    </submittedName>
</protein>
<dbReference type="RefSeq" id="WP_074921830.1">
    <property type="nucleotide sequence ID" value="NZ_FOJN01000003.1"/>
</dbReference>
<proteinExistence type="predicted"/>
<organism evidence="2 3">
    <name type="scientific">Rhodococcoides kroppenstedtii</name>
    <dbReference type="NCBI Taxonomy" id="293050"/>
    <lineage>
        <taxon>Bacteria</taxon>
        <taxon>Bacillati</taxon>
        <taxon>Actinomycetota</taxon>
        <taxon>Actinomycetes</taxon>
        <taxon>Mycobacteriales</taxon>
        <taxon>Nocardiaceae</taxon>
        <taxon>Rhodococcoides</taxon>
    </lineage>
</organism>
<dbReference type="Proteomes" id="UP000182054">
    <property type="component" value="Unassembled WGS sequence"/>
</dbReference>
<evidence type="ECO:0000313" key="2">
    <source>
        <dbReference type="EMBL" id="SFA45039.1"/>
    </source>
</evidence>
<dbReference type="EMBL" id="FOJN01000003">
    <property type="protein sequence ID" value="SFA45039.1"/>
    <property type="molecule type" value="Genomic_DNA"/>
</dbReference>
<gene>
    <name evidence="2" type="ORF">SAMN05444374_103195</name>
</gene>